<feature type="compositionally biased region" description="Basic and acidic residues" evidence="1">
    <location>
        <begin position="15"/>
        <end position="40"/>
    </location>
</feature>
<dbReference type="AlphaFoldDB" id="A0AAD8V190"/>
<feature type="compositionally biased region" description="Pro residues" evidence="1">
    <location>
        <begin position="46"/>
        <end position="57"/>
    </location>
</feature>
<evidence type="ECO:0000313" key="2">
    <source>
        <dbReference type="EMBL" id="KAK1585051.1"/>
    </source>
</evidence>
<feature type="region of interest" description="Disordered" evidence="1">
    <location>
        <begin position="1"/>
        <end position="82"/>
    </location>
</feature>
<dbReference type="EMBL" id="JAHLJV010000048">
    <property type="protein sequence ID" value="KAK1585051.1"/>
    <property type="molecule type" value="Genomic_DNA"/>
</dbReference>
<accession>A0AAD8V190</accession>
<dbReference type="GeneID" id="85436327"/>
<proteinExistence type="predicted"/>
<organism evidence="2 3">
    <name type="scientific">Colletotrichum navitas</name>
    <dbReference type="NCBI Taxonomy" id="681940"/>
    <lineage>
        <taxon>Eukaryota</taxon>
        <taxon>Fungi</taxon>
        <taxon>Dikarya</taxon>
        <taxon>Ascomycota</taxon>
        <taxon>Pezizomycotina</taxon>
        <taxon>Sordariomycetes</taxon>
        <taxon>Hypocreomycetidae</taxon>
        <taxon>Glomerellales</taxon>
        <taxon>Glomerellaceae</taxon>
        <taxon>Colletotrichum</taxon>
        <taxon>Colletotrichum graminicola species complex</taxon>
    </lineage>
</organism>
<gene>
    <name evidence="2" type="ORF">LY79DRAFT_277713</name>
</gene>
<dbReference type="RefSeq" id="XP_060412104.1">
    <property type="nucleotide sequence ID" value="XM_060552087.1"/>
</dbReference>
<feature type="compositionally biased region" description="Polar residues" evidence="1">
    <location>
        <begin position="1"/>
        <end position="11"/>
    </location>
</feature>
<keyword evidence="3" id="KW-1185">Reference proteome</keyword>
<reference evidence="2" key="1">
    <citation type="submission" date="2021-06" db="EMBL/GenBank/DDBJ databases">
        <title>Comparative genomics, transcriptomics and evolutionary studies reveal genomic signatures of adaptation to plant cell wall in hemibiotrophic fungi.</title>
        <authorList>
            <consortium name="DOE Joint Genome Institute"/>
            <person name="Baroncelli R."/>
            <person name="Diaz J.F."/>
            <person name="Benocci T."/>
            <person name="Peng M."/>
            <person name="Battaglia E."/>
            <person name="Haridas S."/>
            <person name="Andreopoulos W."/>
            <person name="Labutti K."/>
            <person name="Pangilinan J."/>
            <person name="Floch G.L."/>
            <person name="Makela M.R."/>
            <person name="Henrissat B."/>
            <person name="Grigoriev I.V."/>
            <person name="Crouch J.A."/>
            <person name="De Vries R.P."/>
            <person name="Sukno S.A."/>
            <person name="Thon M.R."/>
        </authorList>
    </citation>
    <scope>NUCLEOTIDE SEQUENCE</scope>
    <source>
        <strain evidence="2">CBS 125086</strain>
    </source>
</reference>
<name>A0AAD8V190_9PEZI</name>
<sequence>MHASKQASNLLLNEVCKREREKERERERKREKEREKESAHGSKARCPPPSDALPSPSPSELRIPSPQKSVIPPPSLRHLADGPGAIQQPVYIHLAFHDPSRARPRPKSGIVMSSCHPVPPYPPMPGNEQMPIARNTKHSPRRYTSCNPSGCFVSLPCPLSLLVEHLSSDKKDGLFPFPQPNMRNSGHLIRHPRGNVKAPVLLTGKEKPIRLRLSTPPAGRSSATY</sequence>
<evidence type="ECO:0000256" key="1">
    <source>
        <dbReference type="SAM" id="MobiDB-lite"/>
    </source>
</evidence>
<protein>
    <submittedName>
        <fullName evidence="2">Uncharacterized protein</fullName>
    </submittedName>
</protein>
<dbReference type="Proteomes" id="UP001230504">
    <property type="component" value="Unassembled WGS sequence"/>
</dbReference>
<comment type="caution">
    <text evidence="2">The sequence shown here is derived from an EMBL/GenBank/DDBJ whole genome shotgun (WGS) entry which is preliminary data.</text>
</comment>
<evidence type="ECO:0000313" key="3">
    <source>
        <dbReference type="Proteomes" id="UP001230504"/>
    </source>
</evidence>